<organism evidence="9 10">
    <name type="scientific">Aeromonas salmonicida (strain A449)</name>
    <dbReference type="NCBI Taxonomy" id="382245"/>
    <lineage>
        <taxon>Bacteria</taxon>
        <taxon>Pseudomonadati</taxon>
        <taxon>Pseudomonadota</taxon>
        <taxon>Gammaproteobacteria</taxon>
        <taxon>Aeromonadales</taxon>
        <taxon>Aeromonadaceae</taxon>
        <taxon>Aeromonas</taxon>
    </lineage>
</organism>
<comment type="function">
    <text evidence="7">Possible subunit of a heme lyase.</text>
</comment>
<reference evidence="10" key="1">
    <citation type="journal article" date="2008" name="BMC Genomics">
        <title>The genome of Aeromonas salmonicida subsp. salmonicida A449: insights into the evolution of a fish pathogen.</title>
        <authorList>
            <person name="Reith M.E."/>
            <person name="Singh R.K."/>
            <person name="Curtis B."/>
            <person name="Boyd J.M."/>
            <person name="Bouevitch A."/>
            <person name="Kimball J."/>
            <person name="Munholland J."/>
            <person name="Murphy C."/>
            <person name="Sarty D."/>
            <person name="Williams J."/>
            <person name="Nash J.H."/>
            <person name="Johnson S.C."/>
            <person name="Brown L.L."/>
        </authorList>
    </citation>
    <scope>NUCLEOTIDE SEQUENCE [LARGE SCALE GENOMIC DNA]</scope>
    <source>
        <strain evidence="10">A449</strain>
    </source>
</reference>
<dbReference type="HOGENOM" id="CLU_107187_0_0_6"/>
<evidence type="ECO:0000256" key="5">
    <source>
        <dbReference type="ARBA" id="ARBA00022748"/>
    </source>
</evidence>
<keyword evidence="2 7" id="KW-0349">Heme</keyword>
<dbReference type="FunFam" id="1.10.8.640:FF:000001">
    <property type="entry name" value="Cytochrome c-type biogenesis protein"/>
    <property type="match status" value="1"/>
</dbReference>
<dbReference type="CDD" id="cd16378">
    <property type="entry name" value="CcmH_N"/>
    <property type="match status" value="1"/>
</dbReference>
<dbReference type="KEGG" id="asa:ASA_1372"/>
<dbReference type="Gene3D" id="1.10.8.640">
    <property type="entry name" value="Cytochrome C biogenesis protein"/>
    <property type="match status" value="1"/>
</dbReference>
<evidence type="ECO:0000256" key="6">
    <source>
        <dbReference type="ARBA" id="ARBA00023004"/>
    </source>
</evidence>
<dbReference type="InterPro" id="IPR051263">
    <property type="entry name" value="C-type_cytochrome_biogenesis"/>
</dbReference>
<dbReference type="PANTHER" id="PTHR47870:SF1">
    <property type="entry name" value="CYTOCHROME C-TYPE BIOGENESIS PROTEIN CCMH"/>
    <property type="match status" value="1"/>
</dbReference>
<dbReference type="eggNOG" id="COG3088">
    <property type="taxonomic scope" value="Bacteria"/>
</dbReference>
<dbReference type="InterPro" id="IPR038297">
    <property type="entry name" value="CcmH/CycL/NrfF/Ccl2_sf"/>
</dbReference>
<evidence type="ECO:0000256" key="2">
    <source>
        <dbReference type="ARBA" id="ARBA00022617"/>
    </source>
</evidence>
<keyword evidence="3 7" id="KW-0479">Metal-binding</keyword>
<dbReference type="EMBL" id="CP000644">
    <property type="protein sequence ID" value="ABO89474.1"/>
    <property type="molecule type" value="Genomic_DNA"/>
</dbReference>
<evidence type="ECO:0000259" key="8">
    <source>
        <dbReference type="Pfam" id="PF03918"/>
    </source>
</evidence>
<dbReference type="Pfam" id="PF03918">
    <property type="entry name" value="CcmH"/>
    <property type="match status" value="1"/>
</dbReference>
<feature type="domain" description="CcmH/CycL/Ccl2/NrfF N-terminal" evidence="8">
    <location>
        <begin position="19"/>
        <end position="158"/>
    </location>
</feature>
<keyword evidence="5" id="KW-0201">Cytochrome c-type biogenesis</keyword>
<feature type="chain" id="PRO_5011022260" description="Cytochrome c-type biogenesis protein" evidence="7">
    <location>
        <begin position="28"/>
        <end position="164"/>
    </location>
</feature>
<dbReference type="AlphaFoldDB" id="A4SKQ2"/>
<evidence type="ECO:0000256" key="4">
    <source>
        <dbReference type="ARBA" id="ARBA00022729"/>
    </source>
</evidence>
<evidence type="ECO:0000256" key="3">
    <source>
        <dbReference type="ARBA" id="ARBA00022723"/>
    </source>
</evidence>
<dbReference type="GO" id="GO:0046872">
    <property type="term" value="F:metal ion binding"/>
    <property type="evidence" value="ECO:0007669"/>
    <property type="project" value="UniProtKB-KW"/>
</dbReference>
<proteinExistence type="inferred from homology"/>
<sequence length="164" mass="18334">MRRRLMKTLIASLLLLAGLGGAGQALAAIDVYTFDTPAQEQTFRELTRELRCPKCQNQDIADSNAGLAKDLRDKTYQMVREGKEKQEVVDYMVARYGNFILYNPPLMASTLILWLGPLLVIVIGAVTVVVRSRRRPVMAKQADGALSAQEQERLAALLKEEEKK</sequence>
<protein>
    <recommendedName>
        <fullName evidence="7">Cytochrome c-type biogenesis protein</fullName>
    </recommendedName>
</protein>
<evidence type="ECO:0000313" key="10">
    <source>
        <dbReference type="Proteomes" id="UP000000225"/>
    </source>
</evidence>
<dbReference type="Proteomes" id="UP000000225">
    <property type="component" value="Chromosome"/>
</dbReference>
<keyword evidence="7" id="KW-1133">Transmembrane helix</keyword>
<dbReference type="PANTHER" id="PTHR47870">
    <property type="entry name" value="CYTOCHROME C-TYPE BIOGENESIS PROTEIN CCMH"/>
    <property type="match status" value="1"/>
</dbReference>
<feature type="transmembrane region" description="Helical" evidence="7">
    <location>
        <begin position="111"/>
        <end position="130"/>
    </location>
</feature>
<keyword evidence="7" id="KW-0472">Membrane</keyword>
<dbReference type="GO" id="GO:0005886">
    <property type="term" value="C:plasma membrane"/>
    <property type="evidence" value="ECO:0007669"/>
    <property type="project" value="TreeGrafter"/>
</dbReference>
<dbReference type="InterPro" id="IPR005616">
    <property type="entry name" value="CcmH/CycL/Ccl2/NrfF_N"/>
</dbReference>
<accession>A4SKQ2</accession>
<evidence type="ECO:0000313" key="9">
    <source>
        <dbReference type="EMBL" id="ABO89474.1"/>
    </source>
</evidence>
<dbReference type="GO" id="GO:0017004">
    <property type="term" value="P:cytochrome complex assembly"/>
    <property type="evidence" value="ECO:0007669"/>
    <property type="project" value="UniProtKB-KW"/>
</dbReference>
<evidence type="ECO:0000256" key="7">
    <source>
        <dbReference type="RuleBase" id="RU364112"/>
    </source>
</evidence>
<comment type="similarity">
    <text evidence="1 7">Belongs to the CcmH/CycL/Ccl2/NrfF family.</text>
</comment>
<gene>
    <name evidence="9" type="ordered locus">ASA_1372</name>
</gene>
<feature type="signal peptide" evidence="7">
    <location>
        <begin position="1"/>
        <end position="27"/>
    </location>
</feature>
<keyword evidence="7" id="KW-0812">Transmembrane</keyword>
<name>A4SKQ2_AERS4</name>
<dbReference type="STRING" id="29491.GCA_000820065_03189"/>
<keyword evidence="6 7" id="KW-0408">Iron</keyword>
<keyword evidence="4 7" id="KW-0732">Signal</keyword>
<evidence type="ECO:0000256" key="1">
    <source>
        <dbReference type="ARBA" id="ARBA00010342"/>
    </source>
</evidence>